<evidence type="ECO:0000256" key="3">
    <source>
        <dbReference type="ARBA" id="ARBA00022900"/>
    </source>
</evidence>
<keyword evidence="3" id="KW-0722">Serine protease inhibitor</keyword>
<dbReference type="InterPro" id="IPR036354">
    <property type="entry name" value="Prot_inh_pot1_sf"/>
</dbReference>
<dbReference type="PANTHER" id="PTHR33091:SF73">
    <property type="entry name" value="INHIBITOR OF TRYPSIN AND HAGEMAN FACTOR-LIKE"/>
    <property type="match status" value="1"/>
</dbReference>
<evidence type="ECO:0000313" key="4">
    <source>
        <dbReference type="EMBL" id="KAG6499618.1"/>
    </source>
</evidence>
<dbReference type="InterPro" id="IPR000864">
    <property type="entry name" value="Prot_inh_pot1"/>
</dbReference>
<organism evidence="4 5">
    <name type="scientific">Zingiber officinale</name>
    <name type="common">Ginger</name>
    <name type="synonym">Amomum zingiber</name>
    <dbReference type="NCBI Taxonomy" id="94328"/>
    <lineage>
        <taxon>Eukaryota</taxon>
        <taxon>Viridiplantae</taxon>
        <taxon>Streptophyta</taxon>
        <taxon>Embryophyta</taxon>
        <taxon>Tracheophyta</taxon>
        <taxon>Spermatophyta</taxon>
        <taxon>Magnoliopsida</taxon>
        <taxon>Liliopsida</taxon>
        <taxon>Zingiberales</taxon>
        <taxon>Zingiberaceae</taxon>
        <taxon>Zingiber</taxon>
    </lineage>
</organism>
<comment type="similarity">
    <text evidence="1">Belongs to the protease inhibitor I13 (potato type I serine protease inhibitor) family.</text>
</comment>
<dbReference type="Pfam" id="PF00280">
    <property type="entry name" value="potato_inhibit"/>
    <property type="match status" value="1"/>
</dbReference>
<dbReference type="SUPFAM" id="SSF54654">
    <property type="entry name" value="CI-2 family of serine protease inhibitors"/>
    <property type="match status" value="1"/>
</dbReference>
<keyword evidence="2" id="KW-0646">Protease inhibitor</keyword>
<dbReference type="AlphaFoldDB" id="A0A8J5GBI9"/>
<dbReference type="Gene3D" id="3.30.10.10">
    <property type="entry name" value="Trypsin Inhibitor V, subunit A"/>
    <property type="match status" value="1"/>
</dbReference>
<gene>
    <name evidence="4" type="ORF">ZIOFF_039408</name>
</gene>
<dbReference type="PROSITE" id="PS00285">
    <property type="entry name" value="POTATO_INHIBITOR"/>
    <property type="match status" value="1"/>
</dbReference>
<dbReference type="GO" id="GO:0004867">
    <property type="term" value="F:serine-type endopeptidase inhibitor activity"/>
    <property type="evidence" value="ECO:0007669"/>
    <property type="project" value="UniProtKB-KW"/>
</dbReference>
<dbReference type="GO" id="GO:0009611">
    <property type="term" value="P:response to wounding"/>
    <property type="evidence" value="ECO:0007669"/>
    <property type="project" value="InterPro"/>
</dbReference>
<dbReference type="PANTHER" id="PTHR33091">
    <property type="entry name" value="PROTEIN, PUTATIVE, EXPRESSED-RELATED"/>
    <property type="match status" value="1"/>
</dbReference>
<protein>
    <submittedName>
        <fullName evidence="4">Uncharacterized protein</fullName>
    </submittedName>
</protein>
<evidence type="ECO:0000313" key="5">
    <source>
        <dbReference type="Proteomes" id="UP000734854"/>
    </source>
</evidence>
<evidence type="ECO:0000256" key="2">
    <source>
        <dbReference type="ARBA" id="ARBA00022690"/>
    </source>
</evidence>
<accession>A0A8J5GBI9</accession>
<dbReference type="EMBL" id="JACMSC010000011">
    <property type="protein sequence ID" value="KAG6499618.1"/>
    <property type="molecule type" value="Genomic_DNA"/>
</dbReference>
<reference evidence="4 5" key="1">
    <citation type="submission" date="2020-08" db="EMBL/GenBank/DDBJ databases">
        <title>Plant Genome Project.</title>
        <authorList>
            <person name="Zhang R.-G."/>
        </authorList>
    </citation>
    <scope>NUCLEOTIDE SEQUENCE [LARGE SCALE GENOMIC DNA]</scope>
    <source>
        <tissue evidence="4">Rhizome</tissue>
    </source>
</reference>
<keyword evidence="5" id="KW-1185">Reference proteome</keyword>
<proteinExistence type="inferred from homology"/>
<dbReference type="Proteomes" id="UP000734854">
    <property type="component" value="Unassembled WGS sequence"/>
</dbReference>
<comment type="caution">
    <text evidence="4">The sequence shown here is derived from an EMBL/GenBank/DDBJ whole genome shotgun (WGS) entry which is preliminary data.</text>
</comment>
<evidence type="ECO:0000256" key="1">
    <source>
        <dbReference type="ARBA" id="ARBA00008210"/>
    </source>
</evidence>
<name>A0A8J5GBI9_ZINOF</name>
<sequence>MLGLGTVEEVGGGGLARASEEEVIGFGQRRRREEVGAMARLPAQRIGCTAIVITINATLPTVLPLHSLQHHHHHVLEKRLSHGKNSWPELVGVNGDKAVTIIEKENPNVGAKIVVIGRDPMTKDFYYGLTTMALLD</sequence>